<keyword evidence="2" id="KW-0479">Metal-binding</keyword>
<dbReference type="Pfam" id="PF00096">
    <property type="entry name" value="zf-C2H2"/>
    <property type="match status" value="1"/>
</dbReference>
<dbReference type="Pfam" id="PF12874">
    <property type="entry name" value="zf-met"/>
    <property type="match status" value="1"/>
</dbReference>
<evidence type="ECO:0000259" key="8">
    <source>
        <dbReference type="PROSITE" id="PS50157"/>
    </source>
</evidence>
<dbReference type="Gene3D" id="3.30.160.60">
    <property type="entry name" value="Classic Zinc Finger"/>
    <property type="match status" value="2"/>
</dbReference>
<evidence type="ECO:0000313" key="9">
    <source>
        <dbReference type="EnsemblMetazoa" id="PPAI003665-PA"/>
    </source>
</evidence>
<proteinExistence type="predicted"/>
<dbReference type="InterPro" id="IPR050589">
    <property type="entry name" value="Ikaros_C2H2-ZF"/>
</dbReference>
<keyword evidence="3" id="KW-0677">Repeat</keyword>
<dbReference type="GO" id="GO:0000978">
    <property type="term" value="F:RNA polymerase II cis-regulatory region sequence-specific DNA binding"/>
    <property type="evidence" value="ECO:0007669"/>
    <property type="project" value="TreeGrafter"/>
</dbReference>
<keyword evidence="7" id="KW-0539">Nucleus</keyword>
<dbReference type="PROSITE" id="PS50157">
    <property type="entry name" value="ZINC_FINGER_C2H2_2"/>
    <property type="match status" value="2"/>
</dbReference>
<dbReference type="VEuPathDB" id="VectorBase:PPAPM1_004924"/>
<dbReference type="Proteomes" id="UP000092462">
    <property type="component" value="Unassembled WGS sequence"/>
</dbReference>
<dbReference type="AlphaFoldDB" id="A0A1B0D7Z2"/>
<keyword evidence="4" id="KW-0863">Zinc-finger</keyword>
<dbReference type="PROSITE" id="PS00028">
    <property type="entry name" value="ZINC_FINGER_C2H2_1"/>
    <property type="match status" value="2"/>
</dbReference>
<feature type="domain" description="C2H2-type" evidence="8">
    <location>
        <begin position="200"/>
        <end position="227"/>
    </location>
</feature>
<dbReference type="FunFam" id="3.30.160.60:FF:000710">
    <property type="entry name" value="Zinc finger protein 768"/>
    <property type="match status" value="1"/>
</dbReference>
<dbReference type="SUPFAM" id="SSF57667">
    <property type="entry name" value="beta-beta-alpha zinc fingers"/>
    <property type="match status" value="1"/>
</dbReference>
<evidence type="ECO:0000313" key="10">
    <source>
        <dbReference type="Proteomes" id="UP000092462"/>
    </source>
</evidence>
<dbReference type="GO" id="GO:0008270">
    <property type="term" value="F:zinc ion binding"/>
    <property type="evidence" value="ECO:0007669"/>
    <property type="project" value="UniProtKB-KW"/>
</dbReference>
<evidence type="ECO:0000256" key="5">
    <source>
        <dbReference type="ARBA" id="ARBA00022833"/>
    </source>
</evidence>
<comment type="subcellular location">
    <subcellularLocation>
        <location evidence="1">Nucleus</location>
    </subcellularLocation>
</comment>
<protein>
    <recommendedName>
        <fullName evidence="8">C2H2-type domain-containing protein</fullName>
    </recommendedName>
</protein>
<evidence type="ECO:0000256" key="2">
    <source>
        <dbReference type="ARBA" id="ARBA00022723"/>
    </source>
</evidence>
<evidence type="ECO:0000256" key="1">
    <source>
        <dbReference type="ARBA" id="ARBA00004123"/>
    </source>
</evidence>
<dbReference type="SMART" id="SM00355">
    <property type="entry name" value="ZnF_C2H2"/>
    <property type="match status" value="2"/>
</dbReference>
<reference evidence="9" key="1">
    <citation type="submission" date="2022-08" db="UniProtKB">
        <authorList>
            <consortium name="EnsemblMetazoa"/>
        </authorList>
    </citation>
    <scope>IDENTIFICATION</scope>
    <source>
        <strain evidence="9">Israel</strain>
    </source>
</reference>
<keyword evidence="10" id="KW-1185">Reference proteome</keyword>
<evidence type="ECO:0000256" key="6">
    <source>
        <dbReference type="ARBA" id="ARBA00023125"/>
    </source>
</evidence>
<dbReference type="PANTHER" id="PTHR24404">
    <property type="entry name" value="ZINC FINGER PROTEIN"/>
    <property type="match status" value="1"/>
</dbReference>
<keyword evidence="6" id="KW-0238">DNA-binding</keyword>
<dbReference type="InterPro" id="IPR036236">
    <property type="entry name" value="Znf_C2H2_sf"/>
</dbReference>
<evidence type="ECO:0000256" key="7">
    <source>
        <dbReference type="ARBA" id="ARBA00023242"/>
    </source>
</evidence>
<dbReference type="FunFam" id="3.30.160.60:FF:000446">
    <property type="entry name" value="Zinc finger protein"/>
    <property type="match status" value="1"/>
</dbReference>
<dbReference type="VEuPathDB" id="VectorBase:PPAI003665"/>
<dbReference type="EnsemblMetazoa" id="PPAI003665-RA">
    <property type="protein sequence ID" value="PPAI003665-PA"/>
    <property type="gene ID" value="PPAI003665"/>
</dbReference>
<evidence type="ECO:0000256" key="4">
    <source>
        <dbReference type="ARBA" id="ARBA00022771"/>
    </source>
</evidence>
<keyword evidence="5" id="KW-0862">Zinc</keyword>
<dbReference type="GO" id="GO:0005634">
    <property type="term" value="C:nucleus"/>
    <property type="evidence" value="ECO:0007669"/>
    <property type="project" value="UniProtKB-SubCell"/>
</dbReference>
<accession>A0A1B0D7Z2</accession>
<dbReference type="EMBL" id="AJVK01034702">
    <property type="status" value="NOT_ANNOTATED_CDS"/>
    <property type="molecule type" value="Genomic_DNA"/>
</dbReference>
<name>A0A1B0D7Z2_PHLPP</name>
<dbReference type="GO" id="GO:0006357">
    <property type="term" value="P:regulation of transcription by RNA polymerase II"/>
    <property type="evidence" value="ECO:0007669"/>
    <property type="project" value="TreeGrafter"/>
</dbReference>
<evidence type="ECO:0000256" key="3">
    <source>
        <dbReference type="ARBA" id="ARBA00022737"/>
    </source>
</evidence>
<dbReference type="PANTHER" id="PTHR24404:SF114">
    <property type="entry name" value="KLUMPFUSS, ISOFORM B-RELATED"/>
    <property type="match status" value="1"/>
</dbReference>
<dbReference type="GO" id="GO:0003700">
    <property type="term" value="F:DNA-binding transcription factor activity"/>
    <property type="evidence" value="ECO:0007669"/>
    <property type="project" value="TreeGrafter"/>
</dbReference>
<organism evidence="9 10">
    <name type="scientific">Phlebotomus papatasi</name>
    <name type="common">Sandfly</name>
    <dbReference type="NCBI Taxonomy" id="29031"/>
    <lineage>
        <taxon>Eukaryota</taxon>
        <taxon>Metazoa</taxon>
        <taxon>Ecdysozoa</taxon>
        <taxon>Arthropoda</taxon>
        <taxon>Hexapoda</taxon>
        <taxon>Insecta</taxon>
        <taxon>Pterygota</taxon>
        <taxon>Neoptera</taxon>
        <taxon>Endopterygota</taxon>
        <taxon>Diptera</taxon>
        <taxon>Nematocera</taxon>
        <taxon>Psychodoidea</taxon>
        <taxon>Psychodidae</taxon>
        <taxon>Phlebotomus</taxon>
        <taxon>Phlebotomus</taxon>
    </lineage>
</organism>
<dbReference type="InterPro" id="IPR013087">
    <property type="entry name" value="Znf_C2H2_type"/>
</dbReference>
<feature type="domain" description="C2H2-type" evidence="8">
    <location>
        <begin position="228"/>
        <end position="255"/>
    </location>
</feature>
<sequence>IENAPIVFANDGDSNAFEGTTYIIEEFEPEPEPEPQNEEYTEVIPYNEEDDMLVEGEEEVPVKIEESPKRRARGVSKVAVKEEYVKEELGDDSIFMSDEALKKSITKLLSTLIDDETLTNLGWPDEPVENVLSALIKQCGHTPSDYTDCVDYTSKMRENAKILFTVVIENDVIKSMLNNHLDISILVSHIKYTHEGEKPLECAECGRTYLRKEELIRHMEMHNGIKNYICETCNKKFSTRTALNSHLHIHQPVDPSACT</sequence>